<dbReference type="Proteomes" id="UP000243217">
    <property type="component" value="Unassembled WGS sequence"/>
</dbReference>
<name>A0A1W0AAH8_9STRA</name>
<evidence type="ECO:0000313" key="2">
    <source>
        <dbReference type="Proteomes" id="UP000243217"/>
    </source>
</evidence>
<sequence>MKRVLKVDKGIPNKMIESSKSRTKSASQSKAIDVWNTKINRCLPRAVIYTYRNAFLALDVVQTVAIGGAQASVKTRTGNNNPAIVSLVTSTIVVTPSDDCHLRKLNSLQVSFQSPKAACALEKAYPLASSSWRLVETTDDGTDIGIYHVNVPNSPFSIVAIVWKAGLQVNRIFVIVSIPMITSTLLNRSLEPIYDDLDRFHGLHGYTIALTLRQLDGTILWEYEFYDVDFTPTKNGATCQLLDSTSAHRDKSRLIQGKLALAVVTDAFTSFSTRCMILDVAVWDHAKVGRVGTCQCVALRTLPPTFSHIDMDIRVDKCYQMMLEVNDVACTIELYVSKKRAIVAAIEIILHRLFLETTYGLQFNN</sequence>
<dbReference type="EMBL" id="JNBS01000253">
    <property type="protein sequence ID" value="OQS07303.1"/>
    <property type="molecule type" value="Genomic_DNA"/>
</dbReference>
<reference evidence="1 2" key="1">
    <citation type="journal article" date="2014" name="Genome Biol. Evol.">
        <title>The secreted proteins of Achlya hypogyna and Thraustotheca clavata identify the ancestral oomycete secretome and reveal gene acquisitions by horizontal gene transfer.</title>
        <authorList>
            <person name="Misner I."/>
            <person name="Blouin N."/>
            <person name="Leonard G."/>
            <person name="Richards T.A."/>
            <person name="Lane C.E."/>
        </authorList>
    </citation>
    <scope>NUCLEOTIDE SEQUENCE [LARGE SCALE GENOMIC DNA]</scope>
    <source>
        <strain evidence="1 2">ATCC 34112</strain>
    </source>
</reference>
<dbReference type="OrthoDB" id="3219396at2759"/>
<protein>
    <submittedName>
        <fullName evidence="1">Uncharacterized protein</fullName>
    </submittedName>
</protein>
<keyword evidence="2" id="KW-1185">Reference proteome</keyword>
<dbReference type="AlphaFoldDB" id="A0A1W0AAH8"/>
<accession>A0A1W0AAH8</accession>
<gene>
    <name evidence="1" type="ORF">THRCLA_00700</name>
</gene>
<comment type="caution">
    <text evidence="1">The sequence shown here is derived from an EMBL/GenBank/DDBJ whole genome shotgun (WGS) entry which is preliminary data.</text>
</comment>
<evidence type="ECO:0000313" key="1">
    <source>
        <dbReference type="EMBL" id="OQS07303.1"/>
    </source>
</evidence>
<organism evidence="1 2">
    <name type="scientific">Thraustotheca clavata</name>
    <dbReference type="NCBI Taxonomy" id="74557"/>
    <lineage>
        <taxon>Eukaryota</taxon>
        <taxon>Sar</taxon>
        <taxon>Stramenopiles</taxon>
        <taxon>Oomycota</taxon>
        <taxon>Saprolegniomycetes</taxon>
        <taxon>Saprolegniales</taxon>
        <taxon>Achlyaceae</taxon>
        <taxon>Thraustotheca</taxon>
    </lineage>
</organism>
<proteinExistence type="predicted"/>